<gene>
    <name evidence="6" type="ORF">AOQ84DRAFT_287571</name>
</gene>
<dbReference type="InterPro" id="IPR036291">
    <property type="entry name" value="NAD(P)-bd_dom_sf"/>
</dbReference>
<evidence type="ECO:0000256" key="1">
    <source>
        <dbReference type="ARBA" id="ARBA00008072"/>
    </source>
</evidence>
<dbReference type="OrthoDB" id="48317at2759"/>
<dbReference type="GO" id="GO:0016651">
    <property type="term" value="F:oxidoreductase activity, acting on NAD(P)H"/>
    <property type="evidence" value="ECO:0007669"/>
    <property type="project" value="InterPro"/>
</dbReference>
<dbReference type="Gene3D" id="3.90.180.10">
    <property type="entry name" value="Medium-chain alcohol dehydrogenases, catalytic domain"/>
    <property type="match status" value="1"/>
</dbReference>
<sequence length="259" mass="26773">MANQAAWLPAKGAQLEVKESVLQKPGPDEVLIRNHAIALNPIDQKMQDSGLLVETFPVILGHEVAGEIEEVGEDVTKFSKGDRVVGLAIAVRTKNPAHAGFQLYTLAPSYIVAHIPPTLPYANAAALPIGLATAAAGLYEPCYLNLPPPGTEPPTTTTTATTTAKPRSILIWGGSSTVGSAAIQLARASNLVVVATASAPNLAYVRELGATHAFAHSGADVVEEVVAALEGTELVGAYDVISEAETVARCGEVLGRVGG</sequence>
<dbReference type="SUPFAM" id="SSF50129">
    <property type="entry name" value="GroES-like"/>
    <property type="match status" value="1"/>
</dbReference>
<keyword evidence="4" id="KW-0862">Zinc</keyword>
<dbReference type="InterPro" id="IPR011032">
    <property type="entry name" value="GroES-like_sf"/>
</dbReference>
<evidence type="ECO:0000259" key="5">
    <source>
        <dbReference type="SMART" id="SM00829"/>
    </source>
</evidence>
<dbReference type="CDD" id="cd08249">
    <property type="entry name" value="enoyl_reductase_like"/>
    <property type="match status" value="1"/>
</dbReference>
<dbReference type="Proteomes" id="UP000250140">
    <property type="component" value="Unassembled WGS sequence"/>
</dbReference>
<evidence type="ECO:0000313" key="7">
    <source>
        <dbReference type="Proteomes" id="UP000250140"/>
    </source>
</evidence>
<reference evidence="6 7" key="1">
    <citation type="journal article" date="2016" name="Nat. Commun.">
        <title>Ectomycorrhizal ecology is imprinted in the genome of the dominant symbiotic fungus Cenococcum geophilum.</title>
        <authorList>
            <consortium name="DOE Joint Genome Institute"/>
            <person name="Peter M."/>
            <person name="Kohler A."/>
            <person name="Ohm R.A."/>
            <person name="Kuo A."/>
            <person name="Krutzmann J."/>
            <person name="Morin E."/>
            <person name="Arend M."/>
            <person name="Barry K.W."/>
            <person name="Binder M."/>
            <person name="Choi C."/>
            <person name="Clum A."/>
            <person name="Copeland A."/>
            <person name="Grisel N."/>
            <person name="Haridas S."/>
            <person name="Kipfer T."/>
            <person name="LaButti K."/>
            <person name="Lindquist E."/>
            <person name="Lipzen A."/>
            <person name="Maire R."/>
            <person name="Meier B."/>
            <person name="Mihaltcheva S."/>
            <person name="Molinier V."/>
            <person name="Murat C."/>
            <person name="Poggeler S."/>
            <person name="Quandt C.A."/>
            <person name="Sperisen C."/>
            <person name="Tritt A."/>
            <person name="Tisserant E."/>
            <person name="Crous P.W."/>
            <person name="Henrissat B."/>
            <person name="Nehls U."/>
            <person name="Egli S."/>
            <person name="Spatafora J.W."/>
            <person name="Grigoriev I.V."/>
            <person name="Martin F.M."/>
        </authorList>
    </citation>
    <scope>NUCLEOTIDE SEQUENCE [LARGE SCALE GENOMIC DNA]</scope>
    <source>
        <strain evidence="6 7">CBS 207.34</strain>
    </source>
</reference>
<dbReference type="GO" id="GO:0008270">
    <property type="term" value="F:zinc ion binding"/>
    <property type="evidence" value="ECO:0007669"/>
    <property type="project" value="InterPro"/>
</dbReference>
<evidence type="ECO:0000256" key="3">
    <source>
        <dbReference type="ARBA" id="ARBA00023002"/>
    </source>
</evidence>
<feature type="non-terminal residue" evidence="6">
    <location>
        <position position="1"/>
    </location>
</feature>
<dbReference type="PANTHER" id="PTHR45348:SF2">
    <property type="entry name" value="ZINC-TYPE ALCOHOL DEHYDROGENASE-LIKE PROTEIN C2E1P3.01"/>
    <property type="match status" value="1"/>
</dbReference>
<keyword evidence="7" id="KW-1185">Reference proteome</keyword>
<evidence type="ECO:0000313" key="6">
    <source>
        <dbReference type="EMBL" id="OCL11275.1"/>
    </source>
</evidence>
<dbReference type="SUPFAM" id="SSF51735">
    <property type="entry name" value="NAD(P)-binding Rossmann-fold domains"/>
    <property type="match status" value="1"/>
</dbReference>
<organism evidence="6 7">
    <name type="scientific">Glonium stellatum</name>
    <dbReference type="NCBI Taxonomy" id="574774"/>
    <lineage>
        <taxon>Eukaryota</taxon>
        <taxon>Fungi</taxon>
        <taxon>Dikarya</taxon>
        <taxon>Ascomycota</taxon>
        <taxon>Pezizomycotina</taxon>
        <taxon>Dothideomycetes</taxon>
        <taxon>Pleosporomycetidae</taxon>
        <taxon>Gloniales</taxon>
        <taxon>Gloniaceae</taxon>
        <taxon>Glonium</taxon>
    </lineage>
</organism>
<dbReference type="InterPro" id="IPR013149">
    <property type="entry name" value="ADH-like_C"/>
</dbReference>
<accession>A0A8E2F662</accession>
<dbReference type="Pfam" id="PF08240">
    <property type="entry name" value="ADH_N"/>
    <property type="match status" value="1"/>
</dbReference>
<evidence type="ECO:0000256" key="4">
    <source>
        <dbReference type="RuleBase" id="RU361277"/>
    </source>
</evidence>
<keyword evidence="4" id="KW-0479">Metal-binding</keyword>
<dbReference type="PROSITE" id="PS00059">
    <property type="entry name" value="ADH_ZINC"/>
    <property type="match status" value="1"/>
</dbReference>
<dbReference type="Pfam" id="PF00107">
    <property type="entry name" value="ADH_zinc_N"/>
    <property type="match status" value="1"/>
</dbReference>
<evidence type="ECO:0000256" key="2">
    <source>
        <dbReference type="ARBA" id="ARBA00011245"/>
    </source>
</evidence>
<dbReference type="EMBL" id="KV749082">
    <property type="protein sequence ID" value="OCL11275.1"/>
    <property type="molecule type" value="Genomic_DNA"/>
</dbReference>
<dbReference type="InterPro" id="IPR002328">
    <property type="entry name" value="ADH_Zn_CS"/>
</dbReference>
<keyword evidence="3" id="KW-0560">Oxidoreductase</keyword>
<dbReference type="AlphaFoldDB" id="A0A8E2F662"/>
<dbReference type="Gene3D" id="3.40.50.720">
    <property type="entry name" value="NAD(P)-binding Rossmann-like Domain"/>
    <property type="match status" value="1"/>
</dbReference>
<name>A0A8E2F662_9PEZI</name>
<feature type="domain" description="Enoyl reductase (ER)" evidence="5">
    <location>
        <begin position="12"/>
        <end position="254"/>
    </location>
</feature>
<dbReference type="SMART" id="SM00829">
    <property type="entry name" value="PKS_ER"/>
    <property type="match status" value="1"/>
</dbReference>
<dbReference type="PANTHER" id="PTHR45348">
    <property type="entry name" value="HYPOTHETICAL OXIDOREDUCTASE (EUROFUNG)"/>
    <property type="match status" value="1"/>
</dbReference>
<comment type="cofactor">
    <cofactor evidence="4">
        <name>Zn(2+)</name>
        <dbReference type="ChEBI" id="CHEBI:29105"/>
    </cofactor>
</comment>
<dbReference type="InterPro" id="IPR047122">
    <property type="entry name" value="Trans-enoyl_RdTase-like"/>
</dbReference>
<comment type="subunit">
    <text evidence="2">Monomer.</text>
</comment>
<dbReference type="InterPro" id="IPR020843">
    <property type="entry name" value="ER"/>
</dbReference>
<dbReference type="InterPro" id="IPR013154">
    <property type="entry name" value="ADH-like_N"/>
</dbReference>
<protein>
    <submittedName>
        <fullName evidence="6">GroES-like protein</fullName>
    </submittedName>
</protein>
<comment type="similarity">
    <text evidence="1 4">Belongs to the zinc-containing alcohol dehydrogenase family.</text>
</comment>
<proteinExistence type="inferred from homology"/>